<dbReference type="AlphaFoldDB" id="A0A3P2A8W0"/>
<accession>A0A3P2A8W0</accession>
<comment type="caution">
    <text evidence="1">The sequence shown here is derived from an EMBL/GenBank/DDBJ whole genome shotgun (WGS) entry which is preliminary data.</text>
</comment>
<name>A0A3P2A8W0_9NEIS</name>
<evidence type="ECO:0000313" key="1">
    <source>
        <dbReference type="EMBL" id="RRD90710.1"/>
    </source>
</evidence>
<dbReference type="EMBL" id="RQYC01000004">
    <property type="protein sequence ID" value="RRD90710.1"/>
    <property type="molecule type" value="Genomic_DNA"/>
</dbReference>
<dbReference type="Proteomes" id="UP000269923">
    <property type="component" value="Unassembled WGS sequence"/>
</dbReference>
<reference evidence="1 2" key="1">
    <citation type="submission" date="2018-11" db="EMBL/GenBank/DDBJ databases">
        <title>Genomes From Bacteria Associated with the Canine Oral Cavity: a Test Case for Automated Genome-Based Taxonomic Assignment.</title>
        <authorList>
            <person name="Coil D.A."/>
            <person name="Jospin G."/>
            <person name="Darling A.E."/>
            <person name="Wallis C."/>
            <person name="Davis I.J."/>
            <person name="Harris S."/>
            <person name="Eisen J.A."/>
            <person name="Holcombe L.J."/>
            <person name="O'Flynn C."/>
        </authorList>
    </citation>
    <scope>NUCLEOTIDE SEQUENCE [LARGE SCALE GENOMIC DNA]</scope>
    <source>
        <strain evidence="1 2">COT-280</strain>
    </source>
</reference>
<evidence type="ECO:0000313" key="2">
    <source>
        <dbReference type="Proteomes" id="UP000269923"/>
    </source>
</evidence>
<dbReference type="OrthoDB" id="256494at2"/>
<keyword evidence="2" id="KW-1185">Reference proteome</keyword>
<proteinExistence type="predicted"/>
<sequence length="61" mass="7053">MYEQYIRALATLYRCDFNQLYKPASAALKILARCSTLRRFSPCIRGFLLKKPLGKANRDTP</sequence>
<protein>
    <submittedName>
        <fullName evidence="1">Uncharacterized protein</fullName>
    </submittedName>
</protein>
<organism evidence="1 2">
    <name type="scientific">Conchiformibius steedae</name>
    <dbReference type="NCBI Taxonomy" id="153493"/>
    <lineage>
        <taxon>Bacteria</taxon>
        <taxon>Pseudomonadati</taxon>
        <taxon>Pseudomonadota</taxon>
        <taxon>Betaproteobacteria</taxon>
        <taxon>Neisseriales</taxon>
        <taxon>Neisseriaceae</taxon>
        <taxon>Conchiformibius</taxon>
    </lineage>
</organism>
<gene>
    <name evidence="1" type="ORF">EII21_03600</name>
</gene>